<reference evidence="1" key="1">
    <citation type="journal article" date="2021" name="Proc. Natl. Acad. Sci. U.S.A.">
        <title>A Catalog of Tens of Thousands of Viruses from Human Metagenomes Reveals Hidden Associations with Chronic Diseases.</title>
        <authorList>
            <person name="Tisza M.J."/>
            <person name="Buck C.B."/>
        </authorList>
    </citation>
    <scope>NUCLEOTIDE SEQUENCE</scope>
    <source>
        <strain evidence="1">CtdYc1</strain>
    </source>
</reference>
<protein>
    <submittedName>
        <fullName evidence="1">Uncharacterized protein</fullName>
    </submittedName>
</protein>
<sequence>MSKLILEKLTENQLETLRILLDENRIANDIELLFEIRDDIIDEFANANADGNDSKKYKDQLVGLTRIIQLWRQVRRDMR</sequence>
<organism evidence="1">
    <name type="scientific">Siphoviridae sp. ctdYc1</name>
    <dbReference type="NCBI Taxonomy" id="2826399"/>
    <lineage>
        <taxon>Viruses</taxon>
        <taxon>Duplodnaviria</taxon>
        <taxon>Heunggongvirae</taxon>
        <taxon>Uroviricota</taxon>
        <taxon>Caudoviricetes</taxon>
    </lineage>
</organism>
<name>A0A8S5N0F2_9CAUD</name>
<proteinExistence type="predicted"/>
<dbReference type="EMBL" id="BK015034">
    <property type="protein sequence ID" value="DAD88081.1"/>
    <property type="molecule type" value="Genomic_DNA"/>
</dbReference>
<accession>A0A8S5N0F2</accession>
<evidence type="ECO:0000313" key="1">
    <source>
        <dbReference type="EMBL" id="DAD88081.1"/>
    </source>
</evidence>